<protein>
    <recommendedName>
        <fullName evidence="3">WSC domain-containing protein</fullName>
    </recommendedName>
</protein>
<dbReference type="PROSITE" id="PS51212">
    <property type="entry name" value="WSC"/>
    <property type="match status" value="1"/>
</dbReference>
<comment type="caution">
    <text evidence="4">The sequence shown here is derived from an EMBL/GenBank/DDBJ whole genome shotgun (WGS) entry which is preliminary data.</text>
</comment>
<feature type="transmembrane region" description="Helical" evidence="1">
    <location>
        <begin position="278"/>
        <end position="300"/>
    </location>
</feature>
<dbReference type="InterPro" id="IPR002889">
    <property type="entry name" value="WSC_carb-bd"/>
</dbReference>
<keyword evidence="1" id="KW-1133">Transmembrane helix</keyword>
<dbReference type="OrthoDB" id="6051185at2759"/>
<evidence type="ECO:0000313" key="5">
    <source>
        <dbReference type="Proteomes" id="UP000596742"/>
    </source>
</evidence>
<accession>A0A8B6FJL6</accession>
<reference evidence="4" key="1">
    <citation type="submission" date="2018-11" db="EMBL/GenBank/DDBJ databases">
        <authorList>
            <person name="Alioto T."/>
            <person name="Alioto T."/>
        </authorList>
    </citation>
    <scope>NUCLEOTIDE SEQUENCE</scope>
</reference>
<proteinExistence type="predicted"/>
<dbReference type="CDD" id="cd00037">
    <property type="entry name" value="CLECT"/>
    <property type="match status" value="1"/>
</dbReference>
<feature type="signal peptide" evidence="2">
    <location>
        <begin position="1"/>
        <end position="28"/>
    </location>
</feature>
<keyword evidence="2" id="KW-0732">Signal</keyword>
<evidence type="ECO:0000256" key="2">
    <source>
        <dbReference type="SAM" id="SignalP"/>
    </source>
</evidence>
<evidence type="ECO:0000313" key="4">
    <source>
        <dbReference type="EMBL" id="VDI51273.1"/>
    </source>
</evidence>
<evidence type="ECO:0000256" key="1">
    <source>
        <dbReference type="SAM" id="Phobius"/>
    </source>
</evidence>
<gene>
    <name evidence="4" type="ORF">MGAL_10B060542</name>
</gene>
<name>A0A8B6FJL6_MYTGA</name>
<keyword evidence="1" id="KW-0812">Transmembrane</keyword>
<dbReference type="EMBL" id="UYJE01007039">
    <property type="protein sequence ID" value="VDI51273.1"/>
    <property type="molecule type" value="Genomic_DNA"/>
</dbReference>
<evidence type="ECO:0000259" key="3">
    <source>
        <dbReference type="PROSITE" id="PS51212"/>
    </source>
</evidence>
<organism evidence="4 5">
    <name type="scientific">Mytilus galloprovincialis</name>
    <name type="common">Mediterranean mussel</name>
    <dbReference type="NCBI Taxonomy" id="29158"/>
    <lineage>
        <taxon>Eukaryota</taxon>
        <taxon>Metazoa</taxon>
        <taxon>Spiralia</taxon>
        <taxon>Lophotrochozoa</taxon>
        <taxon>Mollusca</taxon>
        <taxon>Bivalvia</taxon>
        <taxon>Autobranchia</taxon>
        <taxon>Pteriomorphia</taxon>
        <taxon>Mytilida</taxon>
        <taxon>Mytiloidea</taxon>
        <taxon>Mytilidae</taxon>
        <taxon>Mytilinae</taxon>
        <taxon>Mytilus</taxon>
    </lineage>
</organism>
<feature type="domain" description="WSC" evidence="3">
    <location>
        <begin position="81"/>
        <end position="171"/>
    </location>
</feature>
<keyword evidence="5" id="KW-1185">Reference proteome</keyword>
<dbReference type="Proteomes" id="UP000596742">
    <property type="component" value="Unassembled WGS sequence"/>
</dbReference>
<dbReference type="Pfam" id="PF01822">
    <property type="entry name" value="WSC"/>
    <property type="match status" value="1"/>
</dbReference>
<keyword evidence="1" id="KW-0472">Membrane</keyword>
<sequence length="369" mass="42023">MLRRIHKKQGHLLLHVLMIFALWNRTNATIFYSGIEKKIFDDAESSCQEFGGNLLSFGQLFVKALLTCQRYQYVWNGRPVYKQLQGCYTGEGSKKTPTDHRKADKRIAICADFCISDKFTHFGVTTTECFCYDLEDFTSVNRTDSCDVSICPGNLYDMCGVDRHQILYEKDNEFDIGSCHARNVHDNGYSHRLIGDCLQTFPYLCQVGVSDDIRCSLNESTPTMIVATTDNTDTVIVSITEVDIDRDTTIYRSSTLSTIRRKVTNQALTQTQESNKKVIIIGVAVAMASFLLLFAAFIYFKTRGKPIKSKANAVPKVHFTNTDEDSEDIYYTSVQYNKLAGPSDTNQFKARNQMYDEEYLVFNQPIVYD</sequence>
<dbReference type="AlphaFoldDB" id="A0A8B6FJL6"/>
<feature type="chain" id="PRO_5032504984" description="WSC domain-containing protein" evidence="2">
    <location>
        <begin position="29"/>
        <end position="369"/>
    </location>
</feature>